<feature type="compositionally biased region" description="Polar residues" evidence="1">
    <location>
        <begin position="40"/>
        <end position="60"/>
    </location>
</feature>
<evidence type="ECO:0000313" key="4">
    <source>
        <dbReference type="Proteomes" id="UP000267159"/>
    </source>
</evidence>
<keyword evidence="2" id="KW-1133">Transmembrane helix</keyword>
<evidence type="ECO:0000256" key="1">
    <source>
        <dbReference type="SAM" id="MobiDB-lite"/>
    </source>
</evidence>
<sequence>MKIKKIFRTVGISALVAVFSYFVYQDQLAQKELMRSLDRNASSIHPDSGNCSYTSFSSPTNEDELPPKTEKKENDSNTYYPEDDFNGRLDDFLADPEDEMTFPSEVFDTQIDECDDELIENEIDY</sequence>
<gene>
    <name evidence="3" type="ORF">D7Y07_12345</name>
</gene>
<dbReference type="EMBL" id="RAZM01000039">
    <property type="protein sequence ID" value="RLT79678.1"/>
    <property type="molecule type" value="Genomic_DNA"/>
</dbReference>
<reference evidence="3 4" key="1">
    <citation type="submission" date="2018-09" db="EMBL/GenBank/DDBJ databases">
        <title>Murine metabolic-syndrome-specific gut microbial biobank.</title>
        <authorList>
            <person name="Liu C."/>
        </authorList>
    </citation>
    <scope>NUCLEOTIDE SEQUENCE [LARGE SCALE GENOMIC DNA]</scope>
    <source>
        <strain evidence="3 4">0.1X-D8-26</strain>
    </source>
</reference>
<organism evidence="3 4">
    <name type="scientific">Bacteroides acidifaciens</name>
    <dbReference type="NCBI Taxonomy" id="85831"/>
    <lineage>
        <taxon>Bacteria</taxon>
        <taxon>Pseudomonadati</taxon>
        <taxon>Bacteroidota</taxon>
        <taxon>Bacteroidia</taxon>
        <taxon>Bacteroidales</taxon>
        <taxon>Bacteroidaceae</taxon>
        <taxon>Bacteroides</taxon>
    </lineage>
</organism>
<evidence type="ECO:0000313" key="3">
    <source>
        <dbReference type="EMBL" id="RLT79678.1"/>
    </source>
</evidence>
<evidence type="ECO:0000256" key="2">
    <source>
        <dbReference type="SAM" id="Phobius"/>
    </source>
</evidence>
<feature type="compositionally biased region" description="Basic and acidic residues" evidence="1">
    <location>
        <begin position="65"/>
        <end position="75"/>
    </location>
</feature>
<proteinExistence type="predicted"/>
<name>A0A3L8A779_9BACE</name>
<comment type="caution">
    <text evidence="3">The sequence shown here is derived from an EMBL/GenBank/DDBJ whole genome shotgun (WGS) entry which is preliminary data.</text>
</comment>
<feature type="transmembrane region" description="Helical" evidence="2">
    <location>
        <begin position="6"/>
        <end position="24"/>
    </location>
</feature>
<protein>
    <submittedName>
        <fullName evidence="3">Uncharacterized protein</fullName>
    </submittedName>
</protein>
<dbReference type="AlphaFoldDB" id="A0A3L8A779"/>
<keyword evidence="2" id="KW-0472">Membrane</keyword>
<feature type="region of interest" description="Disordered" evidence="1">
    <location>
        <begin position="40"/>
        <end position="92"/>
    </location>
</feature>
<dbReference type="Proteomes" id="UP000267159">
    <property type="component" value="Unassembled WGS sequence"/>
</dbReference>
<keyword evidence="2" id="KW-0812">Transmembrane</keyword>
<accession>A0A3L8A779</accession>
<dbReference type="RefSeq" id="WP_121767351.1">
    <property type="nucleotide sequence ID" value="NZ_CAMXQH010000144.1"/>
</dbReference>